<dbReference type="RefSeq" id="WP_076551507.1">
    <property type="nucleotide sequence ID" value="NZ_FTOL01000002.1"/>
</dbReference>
<name>A0A1N7MAJ4_9FLAO</name>
<dbReference type="OrthoDB" id="1255709at2"/>
<proteinExistence type="predicted"/>
<sequence length="215" mass="25278">MTAQELETLLTERVQKFDLKKIAFDSLHQILSETPEELIGGFEPHEITYQFDGYKYLIDNRDHDPIIRTSIGFYVKNDIYHDNLEPIGYYELDTNWNGEVVDDWFVIEKEKYLKDIGIISYFQWMNKKLPPQYLETDHVQYEFVSYISMVGTLFISKAFQSTGVFVHKAKTYLETTDNSLPDKDYLKASKKFLKIIGTYLIGNNLITEDLKQKLI</sequence>
<organism evidence="1 2">
    <name type="scientific">Chryseobacterium ureilyticum</name>
    <dbReference type="NCBI Taxonomy" id="373668"/>
    <lineage>
        <taxon>Bacteria</taxon>
        <taxon>Pseudomonadati</taxon>
        <taxon>Bacteroidota</taxon>
        <taxon>Flavobacteriia</taxon>
        <taxon>Flavobacteriales</taxon>
        <taxon>Weeksellaceae</taxon>
        <taxon>Chryseobacterium group</taxon>
        <taxon>Chryseobacterium</taxon>
    </lineage>
</organism>
<accession>A0A1N7MAJ4</accession>
<protein>
    <submittedName>
        <fullName evidence="1">Uncharacterized protein</fullName>
    </submittedName>
</protein>
<dbReference type="Proteomes" id="UP000186744">
    <property type="component" value="Unassembled WGS sequence"/>
</dbReference>
<gene>
    <name evidence="1" type="ORF">SAMN05421786_102418</name>
</gene>
<dbReference type="AlphaFoldDB" id="A0A1N7MAJ4"/>
<evidence type="ECO:0000313" key="2">
    <source>
        <dbReference type="Proteomes" id="UP000186744"/>
    </source>
</evidence>
<evidence type="ECO:0000313" key="1">
    <source>
        <dbReference type="EMBL" id="SIS83136.1"/>
    </source>
</evidence>
<keyword evidence="2" id="KW-1185">Reference proteome</keyword>
<reference evidence="2" key="1">
    <citation type="submission" date="2017-01" db="EMBL/GenBank/DDBJ databases">
        <authorList>
            <person name="Varghese N."/>
            <person name="Submissions S."/>
        </authorList>
    </citation>
    <scope>NUCLEOTIDE SEQUENCE [LARGE SCALE GENOMIC DNA]</scope>
    <source>
        <strain evidence="2">DSM 18017</strain>
    </source>
</reference>
<dbReference type="EMBL" id="FTOL01000002">
    <property type="protein sequence ID" value="SIS83136.1"/>
    <property type="molecule type" value="Genomic_DNA"/>
</dbReference>